<dbReference type="RefSeq" id="WP_165335658.1">
    <property type="nucleotide sequence ID" value="NZ_JAAKZW010000202.1"/>
</dbReference>
<comment type="caution">
    <text evidence="1">The sequence shown here is derived from an EMBL/GenBank/DDBJ whole genome shotgun (WGS) entry which is preliminary data.</text>
</comment>
<evidence type="ECO:0000313" key="1">
    <source>
        <dbReference type="EMBL" id="NGO80230.1"/>
    </source>
</evidence>
<evidence type="ECO:0000313" key="2">
    <source>
        <dbReference type="Proteomes" id="UP000481109"/>
    </source>
</evidence>
<name>A0A6G4XTX6_9ACTN</name>
<keyword evidence="2" id="KW-1185">Reference proteome</keyword>
<dbReference type="EMBL" id="JAAKZW010000202">
    <property type="protein sequence ID" value="NGO80230.1"/>
    <property type="molecule type" value="Genomic_DNA"/>
</dbReference>
<dbReference type="Proteomes" id="UP000481109">
    <property type="component" value="Unassembled WGS sequence"/>
</dbReference>
<organism evidence="1 2">
    <name type="scientific">Streptomyces mesophilus</name>
    <dbReference type="NCBI Taxonomy" id="1775132"/>
    <lineage>
        <taxon>Bacteria</taxon>
        <taxon>Bacillati</taxon>
        <taxon>Actinomycetota</taxon>
        <taxon>Actinomycetes</taxon>
        <taxon>Kitasatosporales</taxon>
        <taxon>Streptomycetaceae</taxon>
        <taxon>Streptomyces</taxon>
    </lineage>
</organism>
<proteinExistence type="predicted"/>
<sequence length="248" mass="27708">MPSAALDAAVDRVRVVFAGASSPFEVGCSMCHPREWIALLRTPDAPIPAEAVEMYAQEVEDHFDDFGASMRRLLPDLVRQLAAGGSRAASGFGIRALGRVDWLAQPAHESAAVLGFFRAWWLDTLRSPEPLYPVDGVFQTCVTATRTVTPYLGAWAAQEPGGPAEAHLHEFLDHHHLDLVNDDEHIISWWMDYDRPMPLPEIVTWVRGYAIERIRAQGADPDLLEKLDLLRLPVGEERWAAYEARFLT</sequence>
<dbReference type="AlphaFoldDB" id="A0A6G4XTX6"/>
<protein>
    <submittedName>
        <fullName evidence="1">Uncharacterized protein</fullName>
    </submittedName>
</protein>
<accession>A0A6G4XTX6</accession>
<gene>
    <name evidence="1" type="ORF">G6045_31905</name>
</gene>
<reference evidence="1 2" key="1">
    <citation type="submission" date="2020-02" db="EMBL/GenBank/DDBJ databases">
        <title>Whole-genome analyses of novel actinobacteria.</title>
        <authorList>
            <person name="Sahin N."/>
            <person name="Tokatli A."/>
        </authorList>
    </citation>
    <scope>NUCLEOTIDE SEQUENCE [LARGE SCALE GENOMIC DNA]</scope>
    <source>
        <strain evidence="1 2">YC504</strain>
    </source>
</reference>